<dbReference type="InterPro" id="IPR006315">
    <property type="entry name" value="OM_autotransptr_brl_dom"/>
</dbReference>
<feature type="signal peptide" evidence="2">
    <location>
        <begin position="1"/>
        <end position="20"/>
    </location>
</feature>
<dbReference type="SUPFAM" id="SSF56925">
    <property type="entry name" value="OMPA-like"/>
    <property type="match status" value="1"/>
</dbReference>
<dbReference type="Gene3D" id="2.40.160.20">
    <property type="match status" value="1"/>
</dbReference>
<dbReference type="RefSeq" id="WP_174135843.1">
    <property type="nucleotide sequence ID" value="NZ_JABUFE010000002.1"/>
</dbReference>
<evidence type="ECO:0000313" key="5">
    <source>
        <dbReference type="Proteomes" id="UP000777935"/>
    </source>
</evidence>
<reference evidence="4 5" key="1">
    <citation type="submission" date="2020-06" db="EMBL/GenBank/DDBJ databases">
        <title>Sulfitobacter algicola sp. nov., isolated from green algae.</title>
        <authorList>
            <person name="Wang C."/>
        </authorList>
    </citation>
    <scope>NUCLEOTIDE SEQUENCE [LARGE SCALE GENOMIC DNA]</scope>
    <source>
        <strain evidence="4 5">1151</strain>
    </source>
</reference>
<evidence type="ECO:0000313" key="4">
    <source>
        <dbReference type="EMBL" id="NSX54134.1"/>
    </source>
</evidence>
<dbReference type="InterPro" id="IPR027385">
    <property type="entry name" value="Beta-barrel_OMP"/>
</dbReference>
<protein>
    <submittedName>
        <fullName evidence="4">Outer membrane beta-barrel protein</fullName>
    </submittedName>
</protein>
<evidence type="ECO:0000256" key="1">
    <source>
        <dbReference type="ARBA" id="ARBA00022729"/>
    </source>
</evidence>
<dbReference type="Pfam" id="PF13505">
    <property type="entry name" value="OMP_b-brl"/>
    <property type="match status" value="1"/>
</dbReference>
<evidence type="ECO:0000256" key="2">
    <source>
        <dbReference type="SAM" id="SignalP"/>
    </source>
</evidence>
<sequence length="214" mass="23403">MSFRMPLAALMFLAASPALAELEISVYTGVQTAPHSSVEGNNNGVPFDFGVEWEGRSGDAPPYYGLRLTWWQNEKWGYGVEMNHAKVYADDDTLRDSGFTDLEFTDGLNLVTINGFRRWQQDDSRWTPYVGAGVGLAIPHVDIQVGSNDTFGYQITGPAVVAMAGVNYEITDTWSVFGEYKGSFSSNTVDLDGGGDLQTDIVTNALNLGLSFNF</sequence>
<dbReference type="Proteomes" id="UP000777935">
    <property type="component" value="Unassembled WGS sequence"/>
</dbReference>
<dbReference type="NCBIfam" id="TIGR01414">
    <property type="entry name" value="autotrans_barl"/>
    <property type="match status" value="1"/>
</dbReference>
<keyword evidence="1 2" id="KW-0732">Signal</keyword>
<feature type="chain" id="PRO_5046246823" evidence="2">
    <location>
        <begin position="21"/>
        <end position="214"/>
    </location>
</feature>
<accession>A0ABX2IMM5</accession>
<name>A0ABX2IMM5_9RHOB</name>
<evidence type="ECO:0000259" key="3">
    <source>
        <dbReference type="Pfam" id="PF13505"/>
    </source>
</evidence>
<comment type="caution">
    <text evidence="4">The sequence shown here is derived from an EMBL/GenBank/DDBJ whole genome shotgun (WGS) entry which is preliminary data.</text>
</comment>
<dbReference type="EMBL" id="JABUFE010000002">
    <property type="protein sequence ID" value="NSX54134.1"/>
    <property type="molecule type" value="Genomic_DNA"/>
</dbReference>
<organism evidence="4 5">
    <name type="scientific">Parasulfitobacter algicola</name>
    <dbReference type="NCBI Taxonomy" id="2614809"/>
    <lineage>
        <taxon>Bacteria</taxon>
        <taxon>Pseudomonadati</taxon>
        <taxon>Pseudomonadota</taxon>
        <taxon>Alphaproteobacteria</taxon>
        <taxon>Rhodobacterales</taxon>
        <taxon>Roseobacteraceae</taxon>
        <taxon>Parasulfitobacter</taxon>
    </lineage>
</organism>
<gene>
    <name evidence="4" type="ORF">HRQ87_04900</name>
</gene>
<dbReference type="InterPro" id="IPR011250">
    <property type="entry name" value="OMP/PagP_B-barrel"/>
</dbReference>
<keyword evidence="5" id="KW-1185">Reference proteome</keyword>
<feature type="domain" description="Outer membrane protein beta-barrel" evidence="3">
    <location>
        <begin position="7"/>
        <end position="214"/>
    </location>
</feature>
<proteinExistence type="predicted"/>